<feature type="domain" description="G-patch" evidence="2">
    <location>
        <begin position="158"/>
        <end position="204"/>
    </location>
</feature>
<dbReference type="PANTHER" id="PTHR23329:SF1">
    <property type="entry name" value="TUFTELIN-INTERACTING PROTEIN 11"/>
    <property type="match status" value="1"/>
</dbReference>
<gene>
    <name evidence="3" type="ORF">NQ317_013106</name>
</gene>
<evidence type="ECO:0000256" key="1">
    <source>
        <dbReference type="SAM" id="MobiDB-lite"/>
    </source>
</evidence>
<dbReference type="EMBL" id="JAPWTJ010000130">
    <property type="protein sequence ID" value="KAJ8982355.1"/>
    <property type="molecule type" value="Genomic_DNA"/>
</dbReference>
<feature type="region of interest" description="Disordered" evidence="1">
    <location>
        <begin position="42"/>
        <end position="126"/>
    </location>
</feature>
<sequence length="232" mass="25828">MADDEMEKFEITDWDLDNEFNIHRGRRNNKNTKHHQIYVIMKSQKKPYVSKKQPKSYTTPIGFVAGGIQQAGKKDKEKGNDNDQEKSDEEQVSSFQTKDSSDESEEDVPRAGFGTDKSKRPLQSTVTEITGDIAGLRRKNTLNSTLINQGMGNWEKHTKGIGAKLLLQMGFQPGRGLGKDLQGISAPVEAHLRKGRGAIGAYGPEKPASVPKVKVKSLTIEMEEDEIETRKG</sequence>
<proteinExistence type="predicted"/>
<dbReference type="PANTHER" id="PTHR23329">
    <property type="entry name" value="TUFTELIN-INTERACTING PROTEIN 11-RELATED"/>
    <property type="match status" value="1"/>
</dbReference>
<name>A0ABQ9JYJ4_9CUCU</name>
<evidence type="ECO:0000313" key="3">
    <source>
        <dbReference type="EMBL" id="KAJ8982355.1"/>
    </source>
</evidence>
<dbReference type="InterPro" id="IPR000467">
    <property type="entry name" value="G_patch_dom"/>
</dbReference>
<dbReference type="Pfam" id="PF01585">
    <property type="entry name" value="G-patch"/>
    <property type="match status" value="1"/>
</dbReference>
<protein>
    <recommendedName>
        <fullName evidence="2">G-patch domain-containing protein</fullName>
    </recommendedName>
</protein>
<dbReference type="Proteomes" id="UP001162164">
    <property type="component" value="Unassembled WGS sequence"/>
</dbReference>
<organism evidence="3 4">
    <name type="scientific">Molorchus minor</name>
    <dbReference type="NCBI Taxonomy" id="1323400"/>
    <lineage>
        <taxon>Eukaryota</taxon>
        <taxon>Metazoa</taxon>
        <taxon>Ecdysozoa</taxon>
        <taxon>Arthropoda</taxon>
        <taxon>Hexapoda</taxon>
        <taxon>Insecta</taxon>
        <taxon>Pterygota</taxon>
        <taxon>Neoptera</taxon>
        <taxon>Endopterygota</taxon>
        <taxon>Coleoptera</taxon>
        <taxon>Polyphaga</taxon>
        <taxon>Cucujiformia</taxon>
        <taxon>Chrysomeloidea</taxon>
        <taxon>Cerambycidae</taxon>
        <taxon>Lamiinae</taxon>
        <taxon>Monochamini</taxon>
        <taxon>Molorchus</taxon>
    </lineage>
</organism>
<feature type="compositionally biased region" description="Basic and acidic residues" evidence="1">
    <location>
        <begin position="72"/>
        <end position="85"/>
    </location>
</feature>
<dbReference type="SMART" id="SM00443">
    <property type="entry name" value="G_patch"/>
    <property type="match status" value="1"/>
</dbReference>
<comment type="caution">
    <text evidence="3">The sequence shown here is derived from an EMBL/GenBank/DDBJ whole genome shotgun (WGS) entry which is preliminary data.</text>
</comment>
<dbReference type="InterPro" id="IPR022159">
    <property type="entry name" value="STIP/TFIP11_N"/>
</dbReference>
<feature type="compositionally biased region" description="Basic residues" evidence="1">
    <location>
        <begin position="43"/>
        <end position="54"/>
    </location>
</feature>
<dbReference type="Pfam" id="PF12457">
    <property type="entry name" value="TIP_N"/>
    <property type="match status" value="1"/>
</dbReference>
<evidence type="ECO:0000259" key="2">
    <source>
        <dbReference type="PROSITE" id="PS50174"/>
    </source>
</evidence>
<keyword evidence="4" id="KW-1185">Reference proteome</keyword>
<evidence type="ECO:0000313" key="4">
    <source>
        <dbReference type="Proteomes" id="UP001162164"/>
    </source>
</evidence>
<dbReference type="InterPro" id="IPR045211">
    <property type="entry name" value="TFP11/STIP/Ntr1"/>
</dbReference>
<dbReference type="PROSITE" id="PS50174">
    <property type="entry name" value="G_PATCH"/>
    <property type="match status" value="1"/>
</dbReference>
<accession>A0ABQ9JYJ4</accession>
<reference evidence="3" key="1">
    <citation type="journal article" date="2023" name="Insect Mol. Biol.">
        <title>Genome sequencing provides insights into the evolution of gene families encoding plant cell wall-degrading enzymes in longhorned beetles.</title>
        <authorList>
            <person name="Shin N.R."/>
            <person name="Okamura Y."/>
            <person name="Kirsch R."/>
            <person name="Pauchet Y."/>
        </authorList>
    </citation>
    <scope>NUCLEOTIDE SEQUENCE</scope>
    <source>
        <strain evidence="3">MMC_N1</strain>
    </source>
</reference>